<feature type="transmembrane region" description="Helical" evidence="7">
    <location>
        <begin position="118"/>
        <end position="142"/>
    </location>
</feature>
<keyword evidence="3" id="KW-1003">Cell membrane</keyword>
<reference evidence="10" key="1">
    <citation type="submission" date="2023-07" db="EMBL/GenBank/DDBJ databases">
        <title>30 novel species of actinomycetes from the DSMZ collection.</title>
        <authorList>
            <person name="Nouioui I."/>
        </authorList>
    </citation>
    <scope>NUCLEOTIDE SEQUENCE [LARGE SCALE GENOMIC DNA]</scope>
    <source>
        <strain evidence="10">DSM 44918</strain>
    </source>
</reference>
<gene>
    <name evidence="9" type="ORF">RNC47_32030</name>
</gene>
<evidence type="ECO:0000256" key="2">
    <source>
        <dbReference type="ARBA" id="ARBA00022448"/>
    </source>
</evidence>
<proteinExistence type="inferred from homology"/>
<dbReference type="RefSeq" id="WP_311603879.1">
    <property type="nucleotide sequence ID" value="NZ_JAVREM010000079.1"/>
</dbReference>
<name>A0ABU2LZF5_9ACTN</name>
<accession>A0ABU2LZF5</accession>
<keyword evidence="4 7" id="KW-0812">Transmembrane</keyword>
<evidence type="ECO:0000259" key="8">
    <source>
        <dbReference type="PROSITE" id="PS50928"/>
    </source>
</evidence>
<feature type="transmembrane region" description="Helical" evidence="7">
    <location>
        <begin position="154"/>
        <end position="174"/>
    </location>
</feature>
<keyword evidence="5 7" id="KW-1133">Transmembrane helix</keyword>
<evidence type="ECO:0000313" key="10">
    <source>
        <dbReference type="Proteomes" id="UP001183420"/>
    </source>
</evidence>
<dbReference type="SUPFAM" id="SSF161098">
    <property type="entry name" value="MetI-like"/>
    <property type="match status" value="1"/>
</dbReference>
<evidence type="ECO:0000256" key="7">
    <source>
        <dbReference type="RuleBase" id="RU363032"/>
    </source>
</evidence>
<dbReference type="Gene3D" id="1.10.3720.10">
    <property type="entry name" value="MetI-like"/>
    <property type="match status" value="1"/>
</dbReference>
<keyword evidence="2 7" id="KW-0813">Transport</keyword>
<comment type="caution">
    <text evidence="9">The sequence shown here is derived from an EMBL/GenBank/DDBJ whole genome shotgun (WGS) entry which is preliminary data.</text>
</comment>
<dbReference type="EMBL" id="JAVREM010000079">
    <property type="protein sequence ID" value="MDT0322951.1"/>
    <property type="molecule type" value="Genomic_DNA"/>
</dbReference>
<dbReference type="PANTHER" id="PTHR43744">
    <property type="entry name" value="ABC TRANSPORTER PERMEASE PROTEIN MG189-RELATED-RELATED"/>
    <property type="match status" value="1"/>
</dbReference>
<dbReference type="Proteomes" id="UP001183420">
    <property type="component" value="Unassembled WGS sequence"/>
</dbReference>
<dbReference type="InterPro" id="IPR035906">
    <property type="entry name" value="MetI-like_sf"/>
</dbReference>
<evidence type="ECO:0000256" key="1">
    <source>
        <dbReference type="ARBA" id="ARBA00004651"/>
    </source>
</evidence>
<feature type="domain" description="ABC transmembrane type-1" evidence="8">
    <location>
        <begin position="83"/>
        <end position="275"/>
    </location>
</feature>
<protein>
    <submittedName>
        <fullName evidence="9">Carbohydrate ABC transporter permease</fullName>
    </submittedName>
</protein>
<dbReference type="PROSITE" id="PS50928">
    <property type="entry name" value="ABC_TM1"/>
    <property type="match status" value="1"/>
</dbReference>
<evidence type="ECO:0000256" key="6">
    <source>
        <dbReference type="ARBA" id="ARBA00023136"/>
    </source>
</evidence>
<organism evidence="9 10">
    <name type="scientific">Streptomyces millisiae</name>
    <dbReference type="NCBI Taxonomy" id="3075542"/>
    <lineage>
        <taxon>Bacteria</taxon>
        <taxon>Bacillati</taxon>
        <taxon>Actinomycetota</taxon>
        <taxon>Actinomycetes</taxon>
        <taxon>Kitasatosporales</taxon>
        <taxon>Streptomycetaceae</taxon>
        <taxon>Streptomyces</taxon>
    </lineage>
</organism>
<feature type="transmembrane region" description="Helical" evidence="7">
    <location>
        <begin position="20"/>
        <end position="45"/>
    </location>
</feature>
<dbReference type="PANTHER" id="PTHR43744:SF4">
    <property type="entry name" value="OSMOPROTECTIVE COMPOUNDS UPTAKE PERMEASE PROTEIN GGTD"/>
    <property type="match status" value="1"/>
</dbReference>
<evidence type="ECO:0000256" key="3">
    <source>
        <dbReference type="ARBA" id="ARBA00022475"/>
    </source>
</evidence>
<dbReference type="InterPro" id="IPR000515">
    <property type="entry name" value="MetI-like"/>
</dbReference>
<dbReference type="CDD" id="cd06261">
    <property type="entry name" value="TM_PBP2"/>
    <property type="match status" value="1"/>
</dbReference>
<dbReference type="Pfam" id="PF00528">
    <property type="entry name" value="BPD_transp_1"/>
    <property type="match status" value="1"/>
</dbReference>
<keyword evidence="10" id="KW-1185">Reference proteome</keyword>
<evidence type="ECO:0000313" key="9">
    <source>
        <dbReference type="EMBL" id="MDT0322951.1"/>
    </source>
</evidence>
<feature type="transmembrane region" description="Helical" evidence="7">
    <location>
        <begin position="195"/>
        <end position="218"/>
    </location>
</feature>
<evidence type="ECO:0000256" key="4">
    <source>
        <dbReference type="ARBA" id="ARBA00022692"/>
    </source>
</evidence>
<keyword evidence="6 7" id="KW-0472">Membrane</keyword>
<evidence type="ECO:0000256" key="5">
    <source>
        <dbReference type="ARBA" id="ARBA00022989"/>
    </source>
</evidence>
<feature type="transmembrane region" description="Helical" evidence="7">
    <location>
        <begin position="83"/>
        <end position="106"/>
    </location>
</feature>
<comment type="subcellular location">
    <subcellularLocation>
        <location evidence="1 7">Cell membrane</location>
        <topology evidence="1 7">Multi-pass membrane protein</topology>
    </subcellularLocation>
</comment>
<feature type="transmembrane region" description="Helical" evidence="7">
    <location>
        <begin position="256"/>
        <end position="275"/>
    </location>
</feature>
<sequence length="290" mass="30746">MPAPTAPTRARRRRPSLPRVLTHLTLLSLTALWLVPLVGLVIYAFRTSNDSATSGWWTAFANPLFTARNLVDAYTTGGLGQGLLNSALITVPTTVITVLVCAIGAYTLARSRFRGRVVILLCSVALLVVPPQLTLVPLLRLFRTLGLVGEIPGIWIYQVGFVVPFGIYLLYGFYRAFPDEILEAAALDGAGPVRTFLRIALPSSVPVLASLGITQFMWSWNDLLVPLVFLGGSPSVAPATVQVAGLAQSTGGGLNIVSAGAVLAMAVPIVVTLALQRFFIRGILGGAVKG</sequence>
<comment type="similarity">
    <text evidence="7">Belongs to the binding-protein-dependent transport system permease family.</text>
</comment>